<dbReference type="PANTHER" id="PTHR15128:SF0">
    <property type="entry name" value="SCL-INTERRUPTING LOCUS PROTEIN"/>
    <property type="match status" value="1"/>
</dbReference>
<feature type="region of interest" description="Disordered" evidence="1">
    <location>
        <begin position="929"/>
        <end position="971"/>
    </location>
</feature>
<feature type="compositionally biased region" description="Polar residues" evidence="1">
    <location>
        <begin position="1002"/>
        <end position="1037"/>
    </location>
</feature>
<feature type="region of interest" description="Disordered" evidence="1">
    <location>
        <begin position="1227"/>
        <end position="1436"/>
    </location>
</feature>
<feature type="compositionally biased region" description="Low complexity" evidence="1">
    <location>
        <begin position="773"/>
        <end position="790"/>
    </location>
</feature>
<feature type="compositionally biased region" description="Polar residues" evidence="1">
    <location>
        <begin position="1228"/>
        <end position="1268"/>
    </location>
</feature>
<feature type="compositionally biased region" description="Polar residues" evidence="1">
    <location>
        <begin position="466"/>
        <end position="521"/>
    </location>
</feature>
<dbReference type="PANTHER" id="PTHR15128">
    <property type="entry name" value="TAL1 SCL INTERRUPTING LOCUS"/>
    <property type="match status" value="1"/>
</dbReference>
<feature type="compositionally biased region" description="Polar residues" evidence="1">
    <location>
        <begin position="756"/>
        <end position="772"/>
    </location>
</feature>
<feature type="compositionally biased region" description="Polar residues" evidence="1">
    <location>
        <begin position="659"/>
        <end position="672"/>
    </location>
</feature>
<feature type="compositionally biased region" description="Polar residues" evidence="1">
    <location>
        <begin position="929"/>
        <end position="942"/>
    </location>
</feature>
<evidence type="ECO:0000256" key="1">
    <source>
        <dbReference type="SAM" id="MobiDB-lite"/>
    </source>
</evidence>
<feature type="region of interest" description="Disordered" evidence="1">
    <location>
        <begin position="386"/>
        <end position="417"/>
    </location>
</feature>
<dbReference type="InterPro" id="IPR057655">
    <property type="entry name" value="STIL_CC"/>
</dbReference>
<dbReference type="InterPro" id="IPR057731">
    <property type="entry name" value="STIL_N"/>
</dbReference>
<feature type="compositionally biased region" description="Polar residues" evidence="1">
    <location>
        <begin position="702"/>
        <end position="718"/>
    </location>
</feature>
<evidence type="ECO:0000259" key="2">
    <source>
        <dbReference type="Pfam" id="PF15253"/>
    </source>
</evidence>
<feature type="compositionally biased region" description="Polar residues" evidence="1">
    <location>
        <begin position="442"/>
        <end position="453"/>
    </location>
</feature>
<feature type="compositionally biased region" description="Polar residues" evidence="1">
    <location>
        <begin position="1390"/>
        <end position="1400"/>
    </location>
</feature>
<dbReference type="EMBL" id="CP111024">
    <property type="protein sequence ID" value="WAR23571.1"/>
    <property type="molecule type" value="Genomic_DNA"/>
</dbReference>
<feature type="compositionally biased region" description="Polar residues" evidence="1">
    <location>
        <begin position="1274"/>
        <end position="1307"/>
    </location>
</feature>
<feature type="region of interest" description="Disordered" evidence="1">
    <location>
        <begin position="442"/>
        <end position="521"/>
    </location>
</feature>
<feature type="compositionally biased region" description="Polar residues" evidence="1">
    <location>
        <begin position="1369"/>
        <end position="1379"/>
    </location>
</feature>
<evidence type="ECO:0000313" key="4">
    <source>
        <dbReference type="EMBL" id="WAR23571.1"/>
    </source>
</evidence>
<feature type="domain" description="STIL coiled coil region" evidence="3">
    <location>
        <begin position="833"/>
        <end position="856"/>
    </location>
</feature>
<feature type="compositionally biased region" description="Acidic residues" evidence="1">
    <location>
        <begin position="1044"/>
        <end position="1054"/>
    </location>
</feature>
<feature type="region of interest" description="Disordered" evidence="1">
    <location>
        <begin position="1002"/>
        <end position="1065"/>
    </location>
</feature>
<dbReference type="Proteomes" id="UP001164746">
    <property type="component" value="Chromosome 13"/>
</dbReference>
<name>A0ABY7FS72_MYAAR</name>
<evidence type="ECO:0000313" key="5">
    <source>
        <dbReference type="Proteomes" id="UP001164746"/>
    </source>
</evidence>
<dbReference type="Pfam" id="PF15253">
    <property type="entry name" value="STIL_N"/>
    <property type="match status" value="1"/>
</dbReference>
<organism evidence="4 5">
    <name type="scientific">Mya arenaria</name>
    <name type="common">Soft-shell clam</name>
    <dbReference type="NCBI Taxonomy" id="6604"/>
    <lineage>
        <taxon>Eukaryota</taxon>
        <taxon>Metazoa</taxon>
        <taxon>Spiralia</taxon>
        <taxon>Lophotrochozoa</taxon>
        <taxon>Mollusca</taxon>
        <taxon>Bivalvia</taxon>
        <taxon>Autobranchia</taxon>
        <taxon>Heteroconchia</taxon>
        <taxon>Euheterodonta</taxon>
        <taxon>Imparidentia</taxon>
        <taxon>Neoheterodontei</taxon>
        <taxon>Myida</taxon>
        <taxon>Myoidea</taxon>
        <taxon>Myidae</taxon>
        <taxon>Mya</taxon>
    </lineage>
</organism>
<gene>
    <name evidence="4" type="ORF">MAR_037240</name>
</gene>
<feature type="region of interest" description="Disordered" evidence="1">
    <location>
        <begin position="597"/>
        <end position="817"/>
    </location>
</feature>
<evidence type="ECO:0000259" key="3">
    <source>
        <dbReference type="Pfam" id="PF25775"/>
    </source>
</evidence>
<feature type="domain" description="STIL N-terminal" evidence="2">
    <location>
        <begin position="55"/>
        <end position="386"/>
    </location>
</feature>
<dbReference type="InterPro" id="IPR026123">
    <property type="entry name" value="STIL"/>
</dbReference>
<dbReference type="Pfam" id="PF25775">
    <property type="entry name" value="CC_STIL"/>
    <property type="match status" value="1"/>
</dbReference>
<feature type="compositionally biased region" description="Polar residues" evidence="1">
    <location>
        <begin position="1326"/>
        <end position="1340"/>
    </location>
</feature>
<accession>A0ABY7FS72</accession>
<keyword evidence="5" id="KW-1185">Reference proteome</keyword>
<feature type="compositionally biased region" description="Polar residues" evidence="1">
    <location>
        <begin position="800"/>
        <end position="817"/>
    </location>
</feature>
<protein>
    <submittedName>
        <fullName evidence="4">STIL-like protein</fullName>
    </submittedName>
</protein>
<proteinExistence type="predicted"/>
<sequence>MATPFQVQHIPDSIRAQYASKDLNAVQMAREVPRQYQRNAEDGQILRFPSTKNVLWDHETLGKPQTLHISSFRKPSLRVSEKILRFAQRHVDSSGDNRLSCVLIGSLDIDDDNEGVVFNVERLDLACDPNTSTSHAAGDTLIPFTIQCGSKERGSTEEDYISAIQLLKQRCQSKAPVVLGSFLLVKAWCSYYSKGDTSIHHLEFEVVTLATEIQVTPITAVPIVPTALSKNLAGPMSISHMQGTPKTGYLTMDHTRKLLLVLESDPKVTNLPLVGIWVSGISYVYSPYVWACCLRYLHNASISDRVCSPPDPFLLVLYNPTHSKPEFYECCTASGDSKMSFDFYTGFEAVQINKAGLGSTDEVVVELSAVKDGAKLDLFRDAVQQTANSGHNESRRSISPDPVSNEDITPRIKPAPHQSRLPMMQSMVPEVSLFFGNEDTTFVPNVQHPSSRPQMPGSDVKHPPIASSTPMQTSNVHLTNGSVPNDSNSAHQLRNTVSANNYMNFNNPGQNVMSQPSKPNHQQNIILPASKVPHSMPASYPHYSMPNAAPVPTSSGMPHPHHHPQPGYPGGSNGMHPCPPRPYCSCPSCPKPPTQFYNRPQQGVYPDKRGPYPRPQFSSYGPPPPRLNGPPYQGYPAPGPQSLPVHQQGVYPPVHHSYPPSTGEYTQPSSMPYSAPYSKPYPQGAPSYSTDGCLAQSGPVRTGSSSMQGPQQSNQSGQRPDLPPQGFQEKHLTVVQPPQASGGVPIRAEERRSPRNHAQSSEGLAVSRSNEVQRSNQSSDNSGRSSDDSGLSFTPEKHNSPAQNASPKQTTDVNTASDLKSSITTVNWENVPPEIYQLLMRQEQQLKTLQAQIEVLTAQSLNNTAESTAIAKHEASPAQKCTVATNTSLAPNEKKEQVSACMQTSQQEVHLEYNGNNTTNPVGHLANSNIHAHNNQSSSSGSGCDGKTPMEIRHRGRLPMNSTRREEGELDMSQGELVALMNNMHDRTIDSVQSEMIVDLPSFQSSPTRSPRSQESYANSSAFNLSPRSPISASMCENQRAEVSDTEETDEEDNNTAGTDNPEYYNRLMDNIKKLLSQNSTENTLEGEGYSGDVSSDPSTHINYVSMLLDSSDTDTSMEINAMAMKYLKDEQLTQLTKLQAKNRLLQGSRKASEKTALLQKILKAEENESTPNVTTVGMHGLLEGAGDATSASDSTQNDSYRLRTNYSTMTSGSDDGPAQVTHEVLSTPASRGGNFTENSTPLNGHTSRNTTDPYSTRSTPSQNTGMSSRAPYNDSQSIRTYNDSRSTRSPYNDSQQNVGFNGTPKPNHTHSRLEDHNRVLPNRPTPQNMSEQQSHNYTPYSDRPSPFLQSTNRNTNTGAGGGVRYASPQITPTPNMQRLSPPERDSRQPQRSPYEQQGENRPYINTEWGQNAGTPVRTGLRDNGAQQRREETDNDDRILDITRLKQLSKLL</sequence>
<feature type="region of interest" description="Disordered" evidence="1">
    <location>
        <begin position="537"/>
        <end position="568"/>
    </location>
</feature>
<reference evidence="4" key="1">
    <citation type="submission" date="2022-11" db="EMBL/GenBank/DDBJ databases">
        <title>Centuries of genome instability and evolution in soft-shell clam transmissible cancer (bioRxiv).</title>
        <authorList>
            <person name="Hart S.F.M."/>
            <person name="Yonemitsu M.A."/>
            <person name="Giersch R.M."/>
            <person name="Beal B.F."/>
            <person name="Arriagada G."/>
            <person name="Davis B.W."/>
            <person name="Ostrander E.A."/>
            <person name="Goff S.P."/>
            <person name="Metzger M.J."/>
        </authorList>
    </citation>
    <scope>NUCLEOTIDE SEQUENCE</scope>
    <source>
        <strain evidence="4">MELC-2E11</strain>
        <tissue evidence="4">Siphon/mantle</tissue>
    </source>
</reference>